<dbReference type="RefSeq" id="WP_224143086.1">
    <property type="nucleotide sequence ID" value="NZ_JAHBFG010000012.1"/>
</dbReference>
<evidence type="ECO:0000313" key="4">
    <source>
        <dbReference type="Proteomes" id="UP000752647"/>
    </source>
</evidence>
<feature type="compositionally biased region" description="Basic and acidic residues" evidence="1">
    <location>
        <begin position="21"/>
        <end position="33"/>
    </location>
</feature>
<sequence length="183" mass="19357">MNDFDPNNMSRVAKNKKKKIEPKFAREAEKKAGEHKGLRIVLIILAFAILASVPVYGSWANKKEPQKQTATSVSRKTSSTVVKATTSSESQSEESSSSETESSSVEPSSEVSSTPSSSSEAVSSSTADTASSAVGQTAVLGASQTLYNFAITHGMTTDQVVALNPGLTVGNYTQYSGRDLNIQ</sequence>
<feature type="region of interest" description="Disordered" evidence="1">
    <location>
        <begin position="1"/>
        <end position="33"/>
    </location>
</feature>
<feature type="compositionally biased region" description="Polar residues" evidence="1">
    <location>
        <begin position="1"/>
        <end position="10"/>
    </location>
</feature>
<keyword evidence="2" id="KW-1133">Transmembrane helix</keyword>
<feature type="region of interest" description="Disordered" evidence="1">
    <location>
        <begin position="62"/>
        <end position="124"/>
    </location>
</feature>
<dbReference type="Proteomes" id="UP000752647">
    <property type="component" value="Unassembled WGS sequence"/>
</dbReference>
<protein>
    <submittedName>
        <fullName evidence="3">Peptidoglycan-binding protein LysM</fullName>
    </submittedName>
</protein>
<evidence type="ECO:0000313" key="3">
    <source>
        <dbReference type="EMBL" id="MBZ5963042.1"/>
    </source>
</evidence>
<organism evidence="3 4">
    <name type="scientific">Leuconostoc gasicomitatum</name>
    <dbReference type="NCBI Taxonomy" id="115778"/>
    <lineage>
        <taxon>Bacteria</taxon>
        <taxon>Bacillati</taxon>
        <taxon>Bacillota</taxon>
        <taxon>Bacilli</taxon>
        <taxon>Lactobacillales</taxon>
        <taxon>Lactobacillaceae</taxon>
        <taxon>Leuconostoc</taxon>
        <taxon>Leuconostoc gelidum group</taxon>
    </lineage>
</organism>
<reference evidence="3" key="1">
    <citation type="submission" date="2021-05" db="EMBL/GenBank/DDBJ databases">
        <title>Pangenome of Leuconostoc gelidum warrants species status for Leuconostoc gelidum subsp. gasicomitatum.</title>
        <authorList>
            <person name="Johansson P."/>
            <person name="Sade E."/>
            <person name="Hultman J."/>
            <person name="Auvinen P."/>
            <person name="Bjorkroth J."/>
        </authorList>
    </citation>
    <scope>NUCLEOTIDE SEQUENCE</scope>
    <source>
        <strain evidence="3">A.21.4</strain>
    </source>
</reference>
<feature type="compositionally biased region" description="Low complexity" evidence="1">
    <location>
        <begin position="69"/>
        <end position="124"/>
    </location>
</feature>
<gene>
    <name evidence="3" type="ORF">KIJ12_07805</name>
</gene>
<comment type="caution">
    <text evidence="3">The sequence shown here is derived from an EMBL/GenBank/DDBJ whole genome shotgun (WGS) entry which is preliminary data.</text>
</comment>
<dbReference type="AlphaFoldDB" id="A0A9Q3SZ55"/>
<evidence type="ECO:0000256" key="2">
    <source>
        <dbReference type="SAM" id="Phobius"/>
    </source>
</evidence>
<dbReference type="EMBL" id="JAHBFI010000019">
    <property type="protein sequence ID" value="MBZ5963042.1"/>
    <property type="molecule type" value="Genomic_DNA"/>
</dbReference>
<accession>A0A9Q3SZ55</accession>
<name>A0A9Q3SZ55_9LACO</name>
<proteinExistence type="predicted"/>
<feature type="transmembrane region" description="Helical" evidence="2">
    <location>
        <begin position="40"/>
        <end position="59"/>
    </location>
</feature>
<evidence type="ECO:0000256" key="1">
    <source>
        <dbReference type="SAM" id="MobiDB-lite"/>
    </source>
</evidence>
<keyword evidence="2" id="KW-0812">Transmembrane</keyword>
<keyword evidence="2" id="KW-0472">Membrane</keyword>